<dbReference type="Gene3D" id="1.10.10.10">
    <property type="entry name" value="Winged helix-like DNA-binding domain superfamily/Winged helix DNA-binding domain"/>
    <property type="match status" value="1"/>
</dbReference>
<dbReference type="Proteomes" id="UP000242715">
    <property type="component" value="Unassembled WGS sequence"/>
</dbReference>
<dbReference type="InterPro" id="IPR036388">
    <property type="entry name" value="WH-like_DNA-bd_sf"/>
</dbReference>
<dbReference type="NCBIfam" id="TIGR02937">
    <property type="entry name" value="sigma70-ECF"/>
    <property type="match status" value="1"/>
</dbReference>
<dbReference type="AlphaFoldDB" id="A0A2Z6MCJ6"/>
<dbReference type="GO" id="GO:0003700">
    <property type="term" value="F:DNA-binding transcription factor activity"/>
    <property type="evidence" value="ECO:0007669"/>
    <property type="project" value="InterPro"/>
</dbReference>
<dbReference type="InterPro" id="IPR000943">
    <property type="entry name" value="RNA_pol_sigma70"/>
</dbReference>
<dbReference type="Pfam" id="PF04545">
    <property type="entry name" value="Sigma70_r4"/>
    <property type="match status" value="1"/>
</dbReference>
<evidence type="ECO:0000256" key="1">
    <source>
        <dbReference type="ARBA" id="ARBA00007788"/>
    </source>
</evidence>
<sequence>MRSHVCNLLNTLSPKERRVIRLRFGIEDGYEKSLSEIGKVLGVCKERVRQLESRGLKKLKQSLVSQQLDAYVDLVV</sequence>
<dbReference type="OrthoDB" id="206108at2759"/>
<dbReference type="GO" id="GO:0006352">
    <property type="term" value="P:DNA-templated transcription initiation"/>
    <property type="evidence" value="ECO:0007669"/>
    <property type="project" value="InterPro"/>
</dbReference>
<dbReference type="EMBL" id="DF973211">
    <property type="protein sequence ID" value="GAU20311.1"/>
    <property type="molecule type" value="Genomic_DNA"/>
</dbReference>
<name>A0A2Z6MCJ6_TRISU</name>
<comment type="similarity">
    <text evidence="1">Belongs to the sigma-70 factor family.</text>
</comment>
<dbReference type="SUPFAM" id="SSF88659">
    <property type="entry name" value="Sigma3 and sigma4 domains of RNA polymerase sigma factors"/>
    <property type="match status" value="1"/>
</dbReference>
<evidence type="ECO:0000259" key="2">
    <source>
        <dbReference type="Pfam" id="PF04545"/>
    </source>
</evidence>
<evidence type="ECO:0000313" key="4">
    <source>
        <dbReference type="Proteomes" id="UP000242715"/>
    </source>
</evidence>
<dbReference type="InterPro" id="IPR014284">
    <property type="entry name" value="RNA_pol_sigma-70_dom"/>
</dbReference>
<dbReference type="InterPro" id="IPR013324">
    <property type="entry name" value="RNA_pol_sigma_r3/r4-like"/>
</dbReference>
<keyword evidence="4" id="KW-1185">Reference proteome</keyword>
<proteinExistence type="inferred from homology"/>
<feature type="domain" description="RNA polymerase sigma-70 region 4" evidence="2">
    <location>
        <begin position="8"/>
        <end position="61"/>
    </location>
</feature>
<protein>
    <recommendedName>
        <fullName evidence="2">RNA polymerase sigma-70 region 4 domain-containing protein</fullName>
    </recommendedName>
</protein>
<gene>
    <name evidence="3" type="ORF">TSUD_337920</name>
</gene>
<dbReference type="PANTHER" id="PTHR30603">
    <property type="entry name" value="RNA POLYMERASE SIGMA FACTOR RPO"/>
    <property type="match status" value="1"/>
</dbReference>
<organism evidence="3 4">
    <name type="scientific">Trifolium subterraneum</name>
    <name type="common">Subterranean clover</name>
    <dbReference type="NCBI Taxonomy" id="3900"/>
    <lineage>
        <taxon>Eukaryota</taxon>
        <taxon>Viridiplantae</taxon>
        <taxon>Streptophyta</taxon>
        <taxon>Embryophyta</taxon>
        <taxon>Tracheophyta</taxon>
        <taxon>Spermatophyta</taxon>
        <taxon>Magnoliopsida</taxon>
        <taxon>eudicotyledons</taxon>
        <taxon>Gunneridae</taxon>
        <taxon>Pentapetalae</taxon>
        <taxon>rosids</taxon>
        <taxon>fabids</taxon>
        <taxon>Fabales</taxon>
        <taxon>Fabaceae</taxon>
        <taxon>Papilionoideae</taxon>
        <taxon>50 kb inversion clade</taxon>
        <taxon>NPAAA clade</taxon>
        <taxon>Hologalegina</taxon>
        <taxon>IRL clade</taxon>
        <taxon>Trifolieae</taxon>
        <taxon>Trifolium</taxon>
    </lineage>
</organism>
<dbReference type="InterPro" id="IPR050239">
    <property type="entry name" value="Sigma-70_RNA_pol_init_factors"/>
</dbReference>
<reference evidence="4" key="1">
    <citation type="journal article" date="2017" name="Front. Plant Sci.">
        <title>Climate Clever Clovers: New Paradigm to Reduce the Environmental Footprint of Ruminants by Breeding Low Methanogenic Forages Utilizing Haplotype Variation.</title>
        <authorList>
            <person name="Kaur P."/>
            <person name="Appels R."/>
            <person name="Bayer P.E."/>
            <person name="Keeble-Gagnere G."/>
            <person name="Wang J."/>
            <person name="Hirakawa H."/>
            <person name="Shirasawa K."/>
            <person name="Vercoe P."/>
            <person name="Stefanova K."/>
            <person name="Durmic Z."/>
            <person name="Nichols P."/>
            <person name="Revell C."/>
            <person name="Isobe S.N."/>
            <person name="Edwards D."/>
            <person name="Erskine W."/>
        </authorList>
    </citation>
    <scope>NUCLEOTIDE SEQUENCE [LARGE SCALE GENOMIC DNA]</scope>
    <source>
        <strain evidence="4">cv. Daliak</strain>
    </source>
</reference>
<accession>A0A2Z6MCJ6</accession>
<dbReference type="CDD" id="cd06171">
    <property type="entry name" value="Sigma70_r4"/>
    <property type="match status" value="1"/>
</dbReference>
<dbReference type="InterPro" id="IPR007630">
    <property type="entry name" value="RNA_pol_sigma70_r4"/>
</dbReference>
<dbReference type="PANTHER" id="PTHR30603:SF45">
    <property type="entry name" value="RNA POLYMERASE SIGMA FACTOR SIGF, CHLOROPLASTIC"/>
    <property type="match status" value="1"/>
</dbReference>
<evidence type="ECO:0000313" key="3">
    <source>
        <dbReference type="EMBL" id="GAU20311.1"/>
    </source>
</evidence>
<dbReference type="PRINTS" id="PR00046">
    <property type="entry name" value="SIGMA70FCT"/>
</dbReference>